<dbReference type="AlphaFoldDB" id="A0A1G7J4K6"/>
<dbReference type="STRING" id="1123285.SAMN05660235_00741"/>
<evidence type="ECO:0000313" key="2">
    <source>
        <dbReference type="EMBL" id="SDF19459.1"/>
    </source>
</evidence>
<feature type="region of interest" description="Disordered" evidence="1">
    <location>
        <begin position="1"/>
        <end position="64"/>
    </location>
</feature>
<organism evidence="2 3">
    <name type="scientific">Sporolituus thermophilus DSM 23256</name>
    <dbReference type="NCBI Taxonomy" id="1123285"/>
    <lineage>
        <taxon>Bacteria</taxon>
        <taxon>Bacillati</taxon>
        <taxon>Bacillota</taxon>
        <taxon>Negativicutes</taxon>
        <taxon>Selenomonadales</taxon>
        <taxon>Sporomusaceae</taxon>
        <taxon>Sporolituus</taxon>
    </lineage>
</organism>
<reference evidence="3" key="1">
    <citation type="submission" date="2016-10" db="EMBL/GenBank/DDBJ databases">
        <authorList>
            <person name="Varghese N."/>
            <person name="Submissions S."/>
        </authorList>
    </citation>
    <scope>NUCLEOTIDE SEQUENCE [LARGE SCALE GENOMIC DNA]</scope>
    <source>
        <strain evidence="3">DSM 23256</strain>
    </source>
</reference>
<feature type="compositionally biased region" description="Polar residues" evidence="1">
    <location>
        <begin position="7"/>
        <end position="40"/>
    </location>
</feature>
<dbReference type="EMBL" id="FNBU01000004">
    <property type="protein sequence ID" value="SDF19459.1"/>
    <property type="molecule type" value="Genomic_DNA"/>
</dbReference>
<protein>
    <submittedName>
        <fullName evidence="2">Uncharacterized protein</fullName>
    </submittedName>
</protein>
<proteinExistence type="predicted"/>
<evidence type="ECO:0000256" key="1">
    <source>
        <dbReference type="SAM" id="MobiDB-lite"/>
    </source>
</evidence>
<dbReference type="RefSeq" id="WP_093688229.1">
    <property type="nucleotide sequence ID" value="NZ_FNBU01000004.1"/>
</dbReference>
<dbReference type="OrthoDB" id="9990549at2"/>
<evidence type="ECO:0000313" key="3">
    <source>
        <dbReference type="Proteomes" id="UP000243333"/>
    </source>
</evidence>
<dbReference type="Proteomes" id="UP000243333">
    <property type="component" value="Unassembled WGS sequence"/>
</dbReference>
<accession>A0A1G7J4K6</accession>
<name>A0A1G7J4K6_9FIRM</name>
<keyword evidence="3" id="KW-1185">Reference proteome</keyword>
<sequence length="64" mass="6825">MADKQKLQTSKSKYGTLTATQDVNADYSSSNASPTNTKATGKQKASKSEYGTLTAKADANNDYE</sequence>
<gene>
    <name evidence="2" type="ORF">SAMN05660235_00741</name>
</gene>